<sequence length="292" mass="32150">MKTTQKLILTLAFPLIIWSCDSKTTNEEVTEVEVEESIEPSLTKVWETTAELMTNESTLFDPTTGIIYVSNIDGSPSEKDGKGSIAIISKEGEIIQKEWVSGIDSPKGMGISNGKLYVTNIDELVEIDIKTAEISNRYKIEGAEFLNDVDTDGDKVYFSDMNTGKIHLFQDGAISTFAEGQDKINGLRVGSNGVLYGLDGSGLKKYNSNGSFEMINEVVTGGDGLVVIDESTFIASRWQGEIYLIQDGQETKILDTKAEESNTADIDYIPEDNLVLVPTFFKNKVVAYKLTY</sequence>
<reference evidence="1" key="1">
    <citation type="submission" date="2022-03" db="EMBL/GenBank/DDBJ databases">
        <title>De novo assembled genomes of Belliella spp. (Cyclobacteriaceae) strains.</title>
        <authorList>
            <person name="Szabo A."/>
            <person name="Korponai K."/>
            <person name="Felfoldi T."/>
        </authorList>
    </citation>
    <scope>NUCLEOTIDE SEQUENCE</scope>
    <source>
        <strain evidence="1">DSM 111903</strain>
    </source>
</reference>
<dbReference type="Proteomes" id="UP001165430">
    <property type="component" value="Unassembled WGS sequence"/>
</dbReference>
<dbReference type="InterPro" id="IPR015943">
    <property type="entry name" value="WD40/YVTN_repeat-like_dom_sf"/>
</dbReference>
<accession>A0ABS9VB20</accession>
<proteinExistence type="predicted"/>
<comment type="caution">
    <text evidence="1">The sequence shown here is derived from an EMBL/GenBank/DDBJ whole genome shotgun (WGS) entry which is preliminary data.</text>
</comment>
<protein>
    <submittedName>
        <fullName evidence="1">ATP-binding protein</fullName>
    </submittedName>
</protein>
<gene>
    <name evidence="1" type="ORF">MM213_06265</name>
</gene>
<dbReference type="EMBL" id="JAKZGO010000004">
    <property type="protein sequence ID" value="MCH7413078.1"/>
    <property type="molecule type" value="Genomic_DNA"/>
</dbReference>
<evidence type="ECO:0000313" key="2">
    <source>
        <dbReference type="Proteomes" id="UP001165430"/>
    </source>
</evidence>
<evidence type="ECO:0000313" key="1">
    <source>
        <dbReference type="EMBL" id="MCH7413078.1"/>
    </source>
</evidence>
<keyword evidence="1" id="KW-0547">Nucleotide-binding</keyword>
<organism evidence="1 2">
    <name type="scientific">Belliella alkalica</name>
    <dbReference type="NCBI Taxonomy" id="1730871"/>
    <lineage>
        <taxon>Bacteria</taxon>
        <taxon>Pseudomonadati</taxon>
        <taxon>Bacteroidota</taxon>
        <taxon>Cytophagia</taxon>
        <taxon>Cytophagales</taxon>
        <taxon>Cyclobacteriaceae</taxon>
        <taxon>Belliella</taxon>
    </lineage>
</organism>
<keyword evidence="1" id="KW-0067">ATP-binding</keyword>
<dbReference type="Gene3D" id="2.130.10.10">
    <property type="entry name" value="YVTN repeat-like/Quinoprotein amine dehydrogenase"/>
    <property type="match status" value="1"/>
</dbReference>
<dbReference type="RefSeq" id="WP_241410629.1">
    <property type="nucleotide sequence ID" value="NZ_JAKZGO010000004.1"/>
</dbReference>
<dbReference type="GO" id="GO:0005524">
    <property type="term" value="F:ATP binding"/>
    <property type="evidence" value="ECO:0007669"/>
    <property type="project" value="UniProtKB-KW"/>
</dbReference>
<keyword evidence="2" id="KW-1185">Reference proteome</keyword>
<dbReference type="SUPFAM" id="SSF63829">
    <property type="entry name" value="Calcium-dependent phosphotriesterase"/>
    <property type="match status" value="1"/>
</dbReference>
<name>A0ABS9VB20_9BACT</name>